<keyword evidence="3" id="KW-1185">Reference proteome</keyword>
<dbReference type="EMBL" id="CCYA01000391">
    <property type="protein sequence ID" value="CEH16759.1"/>
    <property type="molecule type" value="Genomic_DNA"/>
</dbReference>
<name>A0A0P1BKR5_9BASI</name>
<evidence type="ECO:0000256" key="1">
    <source>
        <dbReference type="SAM" id="Phobius"/>
    </source>
</evidence>
<accession>A0A0P1BKR5</accession>
<dbReference type="AlphaFoldDB" id="A0A0P1BKR5"/>
<evidence type="ECO:0000313" key="2">
    <source>
        <dbReference type="EMBL" id="CEH16759.1"/>
    </source>
</evidence>
<keyword evidence="1" id="KW-0472">Membrane</keyword>
<feature type="transmembrane region" description="Helical" evidence="1">
    <location>
        <begin position="20"/>
        <end position="37"/>
    </location>
</feature>
<keyword evidence="1" id="KW-1133">Transmembrane helix</keyword>
<proteinExistence type="predicted"/>
<evidence type="ECO:0000313" key="3">
    <source>
        <dbReference type="Proteomes" id="UP000054845"/>
    </source>
</evidence>
<dbReference type="Proteomes" id="UP000054845">
    <property type="component" value="Unassembled WGS sequence"/>
</dbReference>
<keyword evidence="1" id="KW-0812">Transmembrane</keyword>
<protein>
    <submittedName>
        <fullName evidence="2">Uncharacterized protein</fullName>
    </submittedName>
</protein>
<sequence length="68" mass="7763">MPDRTRMKRDNARRKVKKKVGGWSLLGCSLYISQLPFTLPSFDDRPLATASSRTPPLLDLCRVRRSSD</sequence>
<organism evidence="2 3">
    <name type="scientific">Ceraceosorus bombacis</name>
    <dbReference type="NCBI Taxonomy" id="401625"/>
    <lineage>
        <taxon>Eukaryota</taxon>
        <taxon>Fungi</taxon>
        <taxon>Dikarya</taxon>
        <taxon>Basidiomycota</taxon>
        <taxon>Ustilaginomycotina</taxon>
        <taxon>Exobasidiomycetes</taxon>
        <taxon>Ceraceosorales</taxon>
        <taxon>Ceraceosoraceae</taxon>
        <taxon>Ceraceosorus</taxon>
    </lineage>
</organism>
<reference evidence="2 3" key="1">
    <citation type="submission" date="2014-09" db="EMBL/GenBank/DDBJ databases">
        <authorList>
            <person name="Magalhaes I.L.F."/>
            <person name="Oliveira U."/>
            <person name="Santos F.R."/>
            <person name="Vidigal T.H.D.A."/>
            <person name="Brescovit A.D."/>
            <person name="Santos A.J."/>
        </authorList>
    </citation>
    <scope>NUCLEOTIDE SEQUENCE [LARGE SCALE GENOMIC DNA]</scope>
</reference>